<dbReference type="InterPro" id="IPR025275">
    <property type="entry name" value="DUF4015"/>
</dbReference>
<proteinExistence type="predicted"/>
<evidence type="ECO:0000259" key="3">
    <source>
        <dbReference type="Pfam" id="PF13200"/>
    </source>
</evidence>
<feature type="compositionally biased region" description="Polar residues" evidence="1">
    <location>
        <begin position="115"/>
        <end position="126"/>
    </location>
</feature>
<evidence type="ECO:0000256" key="1">
    <source>
        <dbReference type="SAM" id="MobiDB-lite"/>
    </source>
</evidence>
<keyword evidence="2" id="KW-1133">Transmembrane helix</keyword>
<feature type="region of interest" description="Disordered" evidence="1">
    <location>
        <begin position="113"/>
        <end position="132"/>
    </location>
</feature>
<dbReference type="AlphaFoldDB" id="A0A929B8M0"/>
<gene>
    <name evidence="4" type="ORF">IQ251_03140</name>
</gene>
<sequence>MSDASADRGVSAKLRAVLRAVPRSVLVGAATVLVLLVGFVLLRSLSTADVRVSGAGGDGPVTREAVQQIRVHTADSASAVVLLDGRPVPTREQDGAIGLRPGELSDGEHELSVQVPRSPSWLGTSSTEHRFTVDGEPPVLRVADSLRPQRPGEPVTVEGTAQGAERVEVAGNAVPTAPDGSFSSVVQNPDREVRVTAVDAAGNRAEQMMTVHVRHPGMRAVHMTGLAWTSDTLREPVLEMARQGRIDTVELDIKDESGEVPYDSRVPLANRIGAVKNYYDAKQSIDQLHSMGVRVVGRLVAFKDPILGESSWRAGHPERVVQTSDGQPWSTGGYGSFAFTNFADPVVRQYNIDIAAEAVELGFDDILYDYVRRPDGDIGEMRLPGLQTTPEASVAGFLRETQPEVRSRGALLGASVFGIAVDRPTEIAQDIRQMSQFVDYIAPMVYPSHWAPGEFDVDNPDAQPFDIVQRSLAVFADIVRGTDVQIIPWLQDFSLGAEYGPEEVRAQIDAAASNDMDSFLLWAANCRYTGEALTPQG</sequence>
<evidence type="ECO:0000313" key="5">
    <source>
        <dbReference type="Proteomes" id="UP000598360"/>
    </source>
</evidence>
<dbReference type="Proteomes" id="UP000598360">
    <property type="component" value="Unassembled WGS sequence"/>
</dbReference>
<evidence type="ECO:0000313" key="4">
    <source>
        <dbReference type="EMBL" id="MBE9373436.1"/>
    </source>
</evidence>
<dbReference type="SUPFAM" id="SSF51445">
    <property type="entry name" value="(Trans)glycosidases"/>
    <property type="match status" value="1"/>
</dbReference>
<dbReference type="GO" id="GO:0016787">
    <property type="term" value="F:hydrolase activity"/>
    <property type="evidence" value="ECO:0007669"/>
    <property type="project" value="UniProtKB-KW"/>
</dbReference>
<dbReference type="RefSeq" id="WP_193926879.1">
    <property type="nucleotide sequence ID" value="NZ_JADEYC010000005.1"/>
</dbReference>
<protein>
    <submittedName>
        <fullName evidence="4">Glycoside hydrolase</fullName>
    </submittedName>
</protein>
<keyword evidence="2" id="KW-0812">Transmembrane</keyword>
<dbReference type="InterPro" id="IPR013783">
    <property type="entry name" value="Ig-like_fold"/>
</dbReference>
<feature type="domain" description="DUF4015" evidence="3">
    <location>
        <begin position="220"/>
        <end position="528"/>
    </location>
</feature>
<keyword evidence="4" id="KW-0378">Hydrolase</keyword>
<keyword evidence="5" id="KW-1185">Reference proteome</keyword>
<organism evidence="4 5">
    <name type="scientific">Saccharopolyspora montiporae</name>
    <dbReference type="NCBI Taxonomy" id="2781240"/>
    <lineage>
        <taxon>Bacteria</taxon>
        <taxon>Bacillati</taxon>
        <taxon>Actinomycetota</taxon>
        <taxon>Actinomycetes</taxon>
        <taxon>Pseudonocardiales</taxon>
        <taxon>Pseudonocardiaceae</taxon>
        <taxon>Saccharopolyspora</taxon>
    </lineage>
</organism>
<evidence type="ECO:0000256" key="2">
    <source>
        <dbReference type="SAM" id="Phobius"/>
    </source>
</evidence>
<keyword evidence="2" id="KW-0472">Membrane</keyword>
<dbReference type="Gene3D" id="2.60.40.10">
    <property type="entry name" value="Immunoglobulins"/>
    <property type="match status" value="1"/>
</dbReference>
<name>A0A929B8M0_9PSEU</name>
<dbReference type="Pfam" id="PF09136">
    <property type="entry name" value="Glucodextran_B"/>
    <property type="match status" value="1"/>
</dbReference>
<comment type="caution">
    <text evidence="4">The sequence shown here is derived from an EMBL/GenBank/DDBJ whole genome shotgun (WGS) entry which is preliminary data.</text>
</comment>
<reference evidence="4" key="1">
    <citation type="submission" date="2020-10" db="EMBL/GenBank/DDBJ databases">
        <title>Diversity and distribution of actinomycetes associated with coral in the coast of Hainan.</title>
        <authorList>
            <person name="Li F."/>
        </authorList>
    </citation>
    <scope>NUCLEOTIDE SEQUENCE</scope>
    <source>
        <strain evidence="4">HNM0983</strain>
    </source>
</reference>
<dbReference type="GO" id="GO:0005975">
    <property type="term" value="P:carbohydrate metabolic process"/>
    <property type="evidence" value="ECO:0007669"/>
    <property type="project" value="UniProtKB-ARBA"/>
</dbReference>
<dbReference type="Pfam" id="PF13200">
    <property type="entry name" value="DUF4015"/>
    <property type="match status" value="1"/>
</dbReference>
<dbReference type="InterPro" id="IPR017853">
    <property type="entry name" value="GH"/>
</dbReference>
<accession>A0A929B8M0</accession>
<feature type="transmembrane region" description="Helical" evidence="2">
    <location>
        <begin position="20"/>
        <end position="42"/>
    </location>
</feature>
<dbReference type="EMBL" id="JADEYC010000005">
    <property type="protein sequence ID" value="MBE9373436.1"/>
    <property type="molecule type" value="Genomic_DNA"/>
</dbReference>